<organism evidence="1 2">
    <name type="scientific">Aduncisulcus paluster</name>
    <dbReference type="NCBI Taxonomy" id="2918883"/>
    <lineage>
        <taxon>Eukaryota</taxon>
        <taxon>Metamonada</taxon>
        <taxon>Carpediemonas-like organisms</taxon>
        <taxon>Aduncisulcus</taxon>
    </lineage>
</organism>
<evidence type="ECO:0000313" key="2">
    <source>
        <dbReference type="Proteomes" id="UP001057375"/>
    </source>
</evidence>
<dbReference type="Proteomes" id="UP001057375">
    <property type="component" value="Unassembled WGS sequence"/>
</dbReference>
<proteinExistence type="predicted"/>
<gene>
    <name evidence="1" type="ORF">ADUPG1_001908</name>
</gene>
<evidence type="ECO:0000313" key="1">
    <source>
        <dbReference type="EMBL" id="GKT31225.1"/>
    </source>
</evidence>
<feature type="non-terminal residue" evidence="1">
    <location>
        <position position="1"/>
    </location>
</feature>
<feature type="non-terminal residue" evidence="1">
    <location>
        <position position="169"/>
    </location>
</feature>
<accession>A0ABQ5KJV5</accession>
<name>A0ABQ5KJV5_9EUKA</name>
<keyword evidence="2" id="KW-1185">Reference proteome</keyword>
<dbReference type="EMBL" id="BQXS01001938">
    <property type="protein sequence ID" value="GKT31225.1"/>
    <property type="molecule type" value="Genomic_DNA"/>
</dbReference>
<comment type="caution">
    <text evidence="1">The sequence shown here is derived from an EMBL/GenBank/DDBJ whole genome shotgun (WGS) entry which is preliminary data.</text>
</comment>
<sequence length="169" mass="18997">LILTFLLVPFIFSFGRKHPKKMIENPTKRKSDVFDNIFGKIADLVLSAPKKVSVLFSILALMGLIGAFYVQIETNNTHLLTKEVPMRQAIEHVDSSMGGSMAIEVILDTKTPDGVKKVEFLKHMQELEQIIEKNPLVADTTSVLDALRKVRRAMHGGNEEYYALPESDK</sequence>
<evidence type="ECO:0008006" key="3">
    <source>
        <dbReference type="Google" id="ProtNLM"/>
    </source>
</evidence>
<protein>
    <recommendedName>
        <fullName evidence="3">Efflux RND transporter permease subunit</fullName>
    </recommendedName>
</protein>
<reference evidence="1" key="1">
    <citation type="submission" date="2022-03" db="EMBL/GenBank/DDBJ databases">
        <title>Draft genome sequence of Aduncisulcus paluster, a free-living microaerophilic Fornicata.</title>
        <authorList>
            <person name="Yuyama I."/>
            <person name="Kume K."/>
            <person name="Tamura T."/>
            <person name="Inagaki Y."/>
            <person name="Hashimoto T."/>
        </authorList>
    </citation>
    <scope>NUCLEOTIDE SEQUENCE</scope>
    <source>
        <strain evidence="1">NY0171</strain>
    </source>
</reference>